<dbReference type="OrthoDB" id="675983at2759"/>
<evidence type="ECO:0000313" key="2">
    <source>
        <dbReference type="EMBL" id="PIA51830.1"/>
    </source>
</evidence>
<reference evidence="2 3" key="1">
    <citation type="submission" date="2017-09" db="EMBL/GenBank/DDBJ databases">
        <title>WGS assembly of Aquilegia coerulea Goldsmith.</title>
        <authorList>
            <person name="Hodges S."/>
            <person name="Kramer E."/>
            <person name="Nordborg M."/>
            <person name="Tomkins J."/>
            <person name="Borevitz J."/>
            <person name="Derieg N."/>
            <person name="Yan J."/>
            <person name="Mihaltcheva S."/>
            <person name="Hayes R.D."/>
            <person name="Rokhsar D."/>
        </authorList>
    </citation>
    <scope>NUCLEOTIDE SEQUENCE [LARGE SCALE GENOMIC DNA]</scope>
    <source>
        <strain evidence="3">cv. Goldsmith</strain>
    </source>
</reference>
<evidence type="ECO:0000256" key="1">
    <source>
        <dbReference type="SAM" id="Phobius"/>
    </source>
</evidence>
<dbReference type="AlphaFoldDB" id="A0A2G5E7V9"/>
<organism evidence="2 3">
    <name type="scientific">Aquilegia coerulea</name>
    <name type="common">Rocky mountain columbine</name>
    <dbReference type="NCBI Taxonomy" id="218851"/>
    <lineage>
        <taxon>Eukaryota</taxon>
        <taxon>Viridiplantae</taxon>
        <taxon>Streptophyta</taxon>
        <taxon>Embryophyta</taxon>
        <taxon>Tracheophyta</taxon>
        <taxon>Spermatophyta</taxon>
        <taxon>Magnoliopsida</taxon>
        <taxon>Ranunculales</taxon>
        <taxon>Ranunculaceae</taxon>
        <taxon>Thalictroideae</taxon>
        <taxon>Aquilegia</taxon>
    </lineage>
</organism>
<sequence>MGKKKWSLKKISKEVWPRRWRLFSSYGGFKWKRLDFKKSFLDNFIFGIISVFEAIVLVATVGFFYCFCGCNF</sequence>
<name>A0A2G5E7V9_AQUCA</name>
<dbReference type="PANTHER" id="PTHR33726:SF3">
    <property type="entry name" value="TRANSMEMBRANE PROTEIN"/>
    <property type="match status" value="1"/>
</dbReference>
<accession>A0A2G5E7V9</accession>
<keyword evidence="1" id="KW-0472">Membrane</keyword>
<dbReference type="PANTHER" id="PTHR33726">
    <property type="entry name" value="TRANSMEMBRANE PROTEIN"/>
    <property type="match status" value="1"/>
</dbReference>
<keyword evidence="1" id="KW-0812">Transmembrane</keyword>
<gene>
    <name evidence="2" type="ORF">AQUCO_01000009v1</name>
</gene>
<proteinExistence type="predicted"/>
<feature type="transmembrane region" description="Helical" evidence="1">
    <location>
        <begin position="40"/>
        <end position="65"/>
    </location>
</feature>
<keyword evidence="1" id="KW-1133">Transmembrane helix</keyword>
<dbReference type="STRING" id="218851.A0A2G5E7V9"/>
<dbReference type="EMBL" id="KZ305027">
    <property type="protein sequence ID" value="PIA51830.1"/>
    <property type="molecule type" value="Genomic_DNA"/>
</dbReference>
<protein>
    <submittedName>
        <fullName evidence="2">Uncharacterized protein</fullName>
    </submittedName>
</protein>
<dbReference type="Proteomes" id="UP000230069">
    <property type="component" value="Unassembled WGS sequence"/>
</dbReference>
<dbReference type="InParanoid" id="A0A2G5E7V9"/>
<keyword evidence="3" id="KW-1185">Reference proteome</keyword>
<evidence type="ECO:0000313" key="3">
    <source>
        <dbReference type="Proteomes" id="UP000230069"/>
    </source>
</evidence>